<accession>A0A0M3HI07</accession>
<reference evidence="2" key="1">
    <citation type="submission" date="2017-02" db="UniProtKB">
        <authorList>
            <consortium name="WormBaseParasite"/>
        </authorList>
    </citation>
    <scope>IDENTIFICATION</scope>
</reference>
<keyword evidence="1" id="KW-1185">Reference proteome</keyword>
<protein>
    <submittedName>
        <fullName evidence="2">Plug domain-containing protein</fullName>
    </submittedName>
</protein>
<dbReference type="Proteomes" id="UP000036681">
    <property type="component" value="Unplaced"/>
</dbReference>
<dbReference type="WBParaSite" id="ALUE_0000115201-mRNA-1">
    <property type="protein sequence ID" value="ALUE_0000115201-mRNA-1"/>
    <property type="gene ID" value="ALUE_0000115201"/>
</dbReference>
<evidence type="ECO:0000313" key="1">
    <source>
        <dbReference type="Proteomes" id="UP000036681"/>
    </source>
</evidence>
<dbReference type="AlphaFoldDB" id="A0A0M3HI07"/>
<organism evidence="1 2">
    <name type="scientific">Ascaris lumbricoides</name>
    <name type="common">Giant roundworm</name>
    <dbReference type="NCBI Taxonomy" id="6252"/>
    <lineage>
        <taxon>Eukaryota</taxon>
        <taxon>Metazoa</taxon>
        <taxon>Ecdysozoa</taxon>
        <taxon>Nematoda</taxon>
        <taxon>Chromadorea</taxon>
        <taxon>Rhabditida</taxon>
        <taxon>Spirurina</taxon>
        <taxon>Ascaridomorpha</taxon>
        <taxon>Ascaridoidea</taxon>
        <taxon>Ascarididae</taxon>
        <taxon>Ascaris</taxon>
    </lineage>
</organism>
<name>A0A0M3HI07_ASCLU</name>
<evidence type="ECO:0000313" key="2">
    <source>
        <dbReference type="WBParaSite" id="ALUE_0000115201-mRNA-1"/>
    </source>
</evidence>
<proteinExistence type="predicted"/>
<sequence length="114" mass="12344">MYAFLQVLKALNTLGFSATGYNITYGGYTPPDILIQDGPTATVAGSYIAGAGAVLMQRTTANSGVGIPVVQTMTVMVRNTRAATLSEWQYLAELAYQHLLLNEKVFFRSTITVF</sequence>